<dbReference type="EMBL" id="KV425964">
    <property type="protein sequence ID" value="KZV95041.1"/>
    <property type="molecule type" value="Genomic_DNA"/>
</dbReference>
<dbReference type="InParanoid" id="A0A165JLZ6"/>
<reference evidence="2 3" key="1">
    <citation type="journal article" date="2016" name="Mol. Biol. Evol.">
        <title>Comparative Genomics of Early-Diverging Mushroom-Forming Fungi Provides Insights into the Origins of Lignocellulose Decay Capabilities.</title>
        <authorList>
            <person name="Nagy L.G."/>
            <person name="Riley R."/>
            <person name="Tritt A."/>
            <person name="Adam C."/>
            <person name="Daum C."/>
            <person name="Floudas D."/>
            <person name="Sun H."/>
            <person name="Yadav J.S."/>
            <person name="Pangilinan J."/>
            <person name="Larsson K.H."/>
            <person name="Matsuura K."/>
            <person name="Barry K."/>
            <person name="Labutti K."/>
            <person name="Kuo R."/>
            <person name="Ohm R.A."/>
            <person name="Bhattacharya S.S."/>
            <person name="Shirouzu T."/>
            <person name="Yoshinaga Y."/>
            <person name="Martin F.M."/>
            <person name="Grigoriev I.V."/>
            <person name="Hibbett D.S."/>
        </authorList>
    </citation>
    <scope>NUCLEOTIDE SEQUENCE [LARGE SCALE GENOMIC DNA]</scope>
    <source>
        <strain evidence="2 3">HHB12029</strain>
    </source>
</reference>
<gene>
    <name evidence="2" type="ORF">EXIGLDRAFT_834605</name>
</gene>
<dbReference type="AlphaFoldDB" id="A0A165JLZ6"/>
<organism evidence="2 3">
    <name type="scientific">Exidia glandulosa HHB12029</name>
    <dbReference type="NCBI Taxonomy" id="1314781"/>
    <lineage>
        <taxon>Eukaryota</taxon>
        <taxon>Fungi</taxon>
        <taxon>Dikarya</taxon>
        <taxon>Basidiomycota</taxon>
        <taxon>Agaricomycotina</taxon>
        <taxon>Agaricomycetes</taxon>
        <taxon>Auriculariales</taxon>
        <taxon>Exidiaceae</taxon>
        <taxon>Exidia</taxon>
    </lineage>
</organism>
<evidence type="ECO:0000256" key="1">
    <source>
        <dbReference type="SAM" id="MobiDB-lite"/>
    </source>
</evidence>
<evidence type="ECO:0008006" key="4">
    <source>
        <dbReference type="Google" id="ProtNLM"/>
    </source>
</evidence>
<accession>A0A165JLZ6</accession>
<protein>
    <recommendedName>
        <fullName evidence="4">Gti1/Pac2 family-domain-containing protein</fullName>
    </recommendedName>
</protein>
<sequence>METEYRAYIQDTGDALLAFEAALSGSAWIPRVTRRWNHYERARRIRSGTVFVINERESNVKRWTDGRMWTPSRILKNFLVYRERFSHDEVSTNSGEGMRYPVWLVGACDGPEVRKDGLIKKTISIVVQGTRYSLVSYYHPKDVLNRSLLRPCEFAPLNSQRVRSSILACKGMREKVRIVTGADGVRRPIFEANEVNGGAGDPCHFSFDDNDDSDAGAWALPPPATTPSPVLEECVPVAAPRLRSASDSLGSSAFKRAAHSRSPMNLRQPRPRVRFEPYGRPDETQSLPPSPTYASPPTYHAPTPLTRSFSEPSFLTLHNQAEPEFTFIKEEPAFDEAKPEQVFLSDSMSAITPEMPRLAPRTSYSPHSHSDGPVTPPALETQLSFEYLPSHGCWLSPAVESLKQVDTFAQFSNYTYTLEPALTFPAWNTGDLIYEAFFAAGQLA</sequence>
<dbReference type="InterPro" id="IPR018608">
    <property type="entry name" value="Gti1/Pac2"/>
</dbReference>
<dbReference type="GO" id="GO:0003677">
    <property type="term" value="F:DNA binding"/>
    <property type="evidence" value="ECO:0007669"/>
    <property type="project" value="TreeGrafter"/>
</dbReference>
<proteinExistence type="predicted"/>
<dbReference type="Proteomes" id="UP000077266">
    <property type="component" value="Unassembled WGS sequence"/>
</dbReference>
<dbReference type="Pfam" id="PF09729">
    <property type="entry name" value="Gti1_Pac2"/>
    <property type="match status" value="1"/>
</dbReference>
<feature type="region of interest" description="Disordered" evidence="1">
    <location>
        <begin position="246"/>
        <end position="306"/>
    </location>
</feature>
<keyword evidence="3" id="KW-1185">Reference proteome</keyword>
<dbReference type="OrthoDB" id="5572844at2759"/>
<dbReference type="PANTHER" id="PTHR28027:SF2">
    <property type="entry name" value="TRANSCRIPTIONAL REGULATOR MIT1"/>
    <property type="match status" value="1"/>
</dbReference>
<feature type="compositionally biased region" description="Basic and acidic residues" evidence="1">
    <location>
        <begin position="273"/>
        <end position="283"/>
    </location>
</feature>
<evidence type="ECO:0000313" key="2">
    <source>
        <dbReference type="EMBL" id="KZV95041.1"/>
    </source>
</evidence>
<evidence type="ECO:0000313" key="3">
    <source>
        <dbReference type="Proteomes" id="UP000077266"/>
    </source>
</evidence>
<name>A0A165JLZ6_EXIGL</name>
<dbReference type="PANTHER" id="PTHR28027">
    <property type="entry name" value="TRANSCRIPTIONAL REGULATOR MIT1"/>
    <property type="match status" value="1"/>
</dbReference>